<keyword evidence="4 8" id="KW-1133">Transmembrane helix</keyword>
<dbReference type="Proteomes" id="UP000516314">
    <property type="component" value="Chromosome 1"/>
</dbReference>
<dbReference type="AlphaFoldDB" id="A0A7G2DUV5"/>
<dbReference type="PROSITE" id="PS50297">
    <property type="entry name" value="ANK_REP_REGION"/>
    <property type="match status" value="1"/>
</dbReference>
<dbReference type="InterPro" id="IPR026961">
    <property type="entry name" value="PGG_dom"/>
</dbReference>
<evidence type="ECO:0000256" key="4">
    <source>
        <dbReference type="ARBA" id="ARBA00022989"/>
    </source>
</evidence>
<evidence type="ECO:0000259" key="9">
    <source>
        <dbReference type="Pfam" id="PF13962"/>
    </source>
</evidence>
<feature type="transmembrane region" description="Helical" evidence="8">
    <location>
        <begin position="408"/>
        <end position="434"/>
    </location>
</feature>
<feature type="transmembrane region" description="Helical" evidence="8">
    <location>
        <begin position="454"/>
        <end position="478"/>
    </location>
</feature>
<feature type="transmembrane region" description="Helical" evidence="8">
    <location>
        <begin position="560"/>
        <end position="582"/>
    </location>
</feature>
<dbReference type="InterPro" id="IPR002110">
    <property type="entry name" value="Ankyrin_rpt"/>
</dbReference>
<dbReference type="GO" id="GO:0016020">
    <property type="term" value="C:membrane"/>
    <property type="evidence" value="ECO:0007669"/>
    <property type="project" value="UniProtKB-SubCell"/>
</dbReference>
<evidence type="ECO:0000256" key="2">
    <source>
        <dbReference type="ARBA" id="ARBA00022692"/>
    </source>
</evidence>
<feature type="domain" description="PGG" evidence="9">
    <location>
        <begin position="408"/>
        <end position="515"/>
    </location>
</feature>
<gene>
    <name evidence="10" type="ORF">AT9943_LOCUS2876</name>
</gene>
<dbReference type="SUPFAM" id="SSF48403">
    <property type="entry name" value="Ankyrin repeat"/>
    <property type="match status" value="1"/>
</dbReference>
<dbReference type="InterPro" id="IPR036770">
    <property type="entry name" value="Ankyrin_rpt-contain_sf"/>
</dbReference>
<feature type="transmembrane region" description="Helical" evidence="8">
    <location>
        <begin position="526"/>
        <end position="548"/>
    </location>
</feature>
<dbReference type="PANTHER" id="PTHR24186:SF38">
    <property type="entry name" value="ANKYRIN REPEAT FAMILY PROTEIN"/>
    <property type="match status" value="1"/>
</dbReference>
<dbReference type="EMBL" id="LR881466">
    <property type="protein sequence ID" value="CAD5314439.1"/>
    <property type="molecule type" value="Genomic_DNA"/>
</dbReference>
<comment type="subcellular location">
    <subcellularLocation>
        <location evidence="1">Membrane</location>
        <topology evidence="1">Multi-pass membrane protein</topology>
    </subcellularLocation>
</comment>
<evidence type="ECO:0000256" key="1">
    <source>
        <dbReference type="ARBA" id="ARBA00004141"/>
    </source>
</evidence>
<evidence type="ECO:0000256" key="3">
    <source>
        <dbReference type="ARBA" id="ARBA00022737"/>
    </source>
</evidence>
<keyword evidence="6 8" id="KW-0472">Membrane</keyword>
<evidence type="ECO:0000256" key="8">
    <source>
        <dbReference type="SAM" id="Phobius"/>
    </source>
</evidence>
<evidence type="ECO:0000313" key="10">
    <source>
        <dbReference type="EMBL" id="CAD5314439.1"/>
    </source>
</evidence>
<sequence length="590" mass="65595">MMMQEKSHLKSLEKKKMVAPIIDAILANDVSTLLALAEGNLSVLRERYHWDSLGGTVLHLATELGHKEIVEAIIKLCPSLVGVTNLDGDTPLHFAARWGHATIVAQILASGYAEFTPLNGRGDTAFVVACGYTHPDVASLILEETSSITIGEFYATFVLGEYTDIARRMLERFPKLAWNADGELSTPLHHACNANNLEITKMLLEIDESLAERVNKDGFTPLHLAAMKCSIPILKEFSDKAPRYFDILTPAKETVNHLAAEHKNIPAFYFMAESPDRNNLLHQVDRYGNIVLHTAVMSSCYSGSGLIRSVPYDLIIQSRVIVSITYETTIDLSAKNNRGLEAVDLINVDDEDYSKISRWLRFDAKQIRSLSDPNHQQGNKNMGVLSEYKKMQMFETPSKRESKMHAEALLNARNTITIVAVLIASVAFTCGINPPGGVYQEGPYKGKSTAGRTLAFQVFSISNNIALFTSLCTVILLVSIIPYRTRPLKNFLKLTHRILWVAVASMALAYVSAASIIIPHVEGKRWLFTTVLSISTLMLGGLFAFMTYKVIRHWLKKMTFNPMMIIMSAFTSISIGVDWLAAGSDGYYFY</sequence>
<feature type="transmembrane region" description="Helical" evidence="8">
    <location>
        <begin position="498"/>
        <end position="520"/>
    </location>
</feature>
<dbReference type="Pfam" id="PF13962">
    <property type="entry name" value="PGG"/>
    <property type="match status" value="1"/>
</dbReference>
<keyword evidence="5 7" id="KW-0040">ANK repeat</keyword>
<evidence type="ECO:0000256" key="5">
    <source>
        <dbReference type="ARBA" id="ARBA00023043"/>
    </source>
</evidence>
<name>A0A7G2DUV5_ARATH</name>
<dbReference type="PROSITE" id="PS50088">
    <property type="entry name" value="ANK_REPEAT"/>
    <property type="match status" value="1"/>
</dbReference>
<keyword evidence="3" id="KW-0677">Repeat</keyword>
<keyword evidence="2 8" id="KW-0812">Transmembrane</keyword>
<organism evidence="10 11">
    <name type="scientific">Arabidopsis thaliana</name>
    <name type="common">Mouse-ear cress</name>
    <dbReference type="NCBI Taxonomy" id="3702"/>
    <lineage>
        <taxon>Eukaryota</taxon>
        <taxon>Viridiplantae</taxon>
        <taxon>Streptophyta</taxon>
        <taxon>Embryophyta</taxon>
        <taxon>Tracheophyta</taxon>
        <taxon>Spermatophyta</taxon>
        <taxon>Magnoliopsida</taxon>
        <taxon>eudicotyledons</taxon>
        <taxon>Gunneridae</taxon>
        <taxon>Pentapetalae</taxon>
        <taxon>rosids</taxon>
        <taxon>malvids</taxon>
        <taxon>Brassicales</taxon>
        <taxon>Brassicaceae</taxon>
        <taxon>Camelineae</taxon>
        <taxon>Arabidopsis</taxon>
    </lineage>
</organism>
<dbReference type="PANTHER" id="PTHR24186">
    <property type="entry name" value="PROTEIN PHOSPHATASE 1 REGULATORY SUBUNIT"/>
    <property type="match status" value="1"/>
</dbReference>
<evidence type="ECO:0000313" key="11">
    <source>
        <dbReference type="Proteomes" id="UP000516314"/>
    </source>
</evidence>
<dbReference type="SMART" id="SM00248">
    <property type="entry name" value="ANK"/>
    <property type="match status" value="5"/>
</dbReference>
<evidence type="ECO:0000256" key="7">
    <source>
        <dbReference type="PROSITE-ProRule" id="PRU00023"/>
    </source>
</evidence>
<dbReference type="Gene3D" id="1.25.40.20">
    <property type="entry name" value="Ankyrin repeat-containing domain"/>
    <property type="match status" value="3"/>
</dbReference>
<accession>A0A7G2DUV5</accession>
<proteinExistence type="predicted"/>
<dbReference type="Pfam" id="PF12796">
    <property type="entry name" value="Ank_2"/>
    <property type="match status" value="2"/>
</dbReference>
<protein>
    <submittedName>
        <fullName evidence="10">(thale cress) hypothetical protein</fullName>
    </submittedName>
</protein>
<reference evidence="10 11" key="1">
    <citation type="submission" date="2020-09" db="EMBL/GenBank/DDBJ databases">
        <authorList>
            <person name="Ashkenazy H."/>
        </authorList>
    </citation>
    <scope>NUCLEOTIDE SEQUENCE [LARGE SCALE GENOMIC DNA]</scope>
    <source>
        <strain evidence="11">cv. Cdm-0</strain>
    </source>
</reference>
<evidence type="ECO:0000256" key="6">
    <source>
        <dbReference type="ARBA" id="ARBA00023136"/>
    </source>
</evidence>
<feature type="repeat" description="ANK" evidence="7">
    <location>
        <begin position="87"/>
        <end position="111"/>
    </location>
</feature>